<keyword evidence="1" id="KW-0732">Signal</keyword>
<dbReference type="Gramene" id="ERN18760">
    <property type="protein sequence ID" value="ERN18760"/>
    <property type="gene ID" value="AMTR_s00067p00044530"/>
</dbReference>
<feature type="non-terminal residue" evidence="2">
    <location>
        <position position="1"/>
    </location>
</feature>
<evidence type="ECO:0000313" key="3">
    <source>
        <dbReference type="Proteomes" id="UP000017836"/>
    </source>
</evidence>
<feature type="non-terminal residue" evidence="2">
    <location>
        <position position="112"/>
    </location>
</feature>
<organism evidence="2 3">
    <name type="scientific">Amborella trichopoda</name>
    <dbReference type="NCBI Taxonomy" id="13333"/>
    <lineage>
        <taxon>Eukaryota</taxon>
        <taxon>Viridiplantae</taxon>
        <taxon>Streptophyta</taxon>
        <taxon>Embryophyta</taxon>
        <taxon>Tracheophyta</taxon>
        <taxon>Spermatophyta</taxon>
        <taxon>Magnoliopsida</taxon>
        <taxon>Amborellales</taxon>
        <taxon>Amborellaceae</taxon>
        <taxon>Amborella</taxon>
    </lineage>
</organism>
<dbReference type="HOGENOM" id="CLU_2152194_0_0_1"/>
<protein>
    <submittedName>
        <fullName evidence="2">Uncharacterized protein</fullName>
    </submittedName>
</protein>
<evidence type="ECO:0000313" key="2">
    <source>
        <dbReference type="EMBL" id="ERN18760.1"/>
    </source>
</evidence>
<feature type="chain" id="PRO_5004658963" evidence="1">
    <location>
        <begin position="23"/>
        <end position="112"/>
    </location>
</feature>
<evidence type="ECO:0000256" key="1">
    <source>
        <dbReference type="SAM" id="SignalP"/>
    </source>
</evidence>
<name>U5D955_AMBTC</name>
<keyword evidence="3" id="KW-1185">Reference proteome</keyword>
<sequence length="112" mass="12498">LKRLKCWINMWLLSISAPFKNACLRVTQIPGKVFSRASPPIGPRCLWAYPCMNANQDINGEEPLSTLLPYSIGKVSINEVPIQYPCFEDLDIGPSIQHNTVLSVTAPEKNVE</sequence>
<feature type="signal peptide" evidence="1">
    <location>
        <begin position="1"/>
        <end position="22"/>
    </location>
</feature>
<proteinExistence type="predicted"/>
<accession>U5D955</accession>
<reference evidence="3" key="1">
    <citation type="journal article" date="2013" name="Science">
        <title>The Amborella genome and the evolution of flowering plants.</title>
        <authorList>
            <consortium name="Amborella Genome Project"/>
        </authorList>
    </citation>
    <scope>NUCLEOTIDE SEQUENCE [LARGE SCALE GENOMIC DNA]</scope>
</reference>
<gene>
    <name evidence="2" type="ORF">AMTR_s00067p00044530</name>
</gene>
<dbReference type="AlphaFoldDB" id="U5D955"/>
<dbReference type="Proteomes" id="UP000017836">
    <property type="component" value="Unassembled WGS sequence"/>
</dbReference>
<dbReference type="EMBL" id="KI392078">
    <property type="protein sequence ID" value="ERN18760.1"/>
    <property type="molecule type" value="Genomic_DNA"/>
</dbReference>